<sequence length="433" mass="50043">MNISHALKSLALKRPIFHNEADFQHALAWELKEIYNCKVRLEQRIDIDSGRRTYLDILLEMDGRRIAIELKYKMRAVEYTFEGESFSLLNQGAQDIGRYDILKDLQRLERMVEQKWVDEGYLIYLTNDSSYFLDPGIEKLTVDRDFRVHEGRRIMGSLSWSDKTGTGTMKGREESIVINGSYIMSWGAYSRLNDLSMGTIRSLIIPVTEESLKRTKEVDPQPKPELVNTLAVNENPVMIESMLQLIPNIPISQADVRDKLNANLLAAGYRTQINRDVGKSKVDIWTENGNAQYAIEVRYKTAELNTIFSGQSVHLKRHAAQDISRYDFLKDVEKLEMVVAQRPGAKGYAILLTNDRNYWEKSKRLSSVDEDFRIHQGRIIHGQLSWKNASGGTIHNREEKIMINGHYRLDWKPFKILGSKKNELFQMLIIDVK</sequence>
<dbReference type="AlphaFoldDB" id="A0A7W5CDT4"/>
<comment type="caution">
    <text evidence="1">The sequence shown here is derived from an EMBL/GenBank/DDBJ whole genome shotgun (WGS) entry which is preliminary data.</text>
</comment>
<organism evidence="1 2">
    <name type="scientific">Paenibacillus endophyticus</name>
    <dbReference type="NCBI Taxonomy" id="1294268"/>
    <lineage>
        <taxon>Bacteria</taxon>
        <taxon>Bacillati</taxon>
        <taxon>Bacillota</taxon>
        <taxon>Bacilli</taxon>
        <taxon>Bacillales</taxon>
        <taxon>Paenibacillaceae</taxon>
        <taxon>Paenibacillus</taxon>
    </lineage>
</organism>
<protein>
    <submittedName>
        <fullName evidence="1">Uncharacterized protein</fullName>
    </submittedName>
</protein>
<evidence type="ECO:0000313" key="1">
    <source>
        <dbReference type="EMBL" id="MBB3155029.1"/>
    </source>
</evidence>
<name>A0A7W5CDT4_9BACL</name>
<dbReference type="Proteomes" id="UP000518605">
    <property type="component" value="Unassembled WGS sequence"/>
</dbReference>
<proteinExistence type="predicted"/>
<dbReference type="EMBL" id="JACHXW010000021">
    <property type="protein sequence ID" value="MBB3155029.1"/>
    <property type="molecule type" value="Genomic_DNA"/>
</dbReference>
<reference evidence="1 2" key="1">
    <citation type="submission" date="2020-08" db="EMBL/GenBank/DDBJ databases">
        <title>Genomic Encyclopedia of Type Strains, Phase III (KMG-III): the genomes of soil and plant-associated and newly described type strains.</title>
        <authorList>
            <person name="Whitman W."/>
        </authorList>
    </citation>
    <scope>NUCLEOTIDE SEQUENCE [LARGE SCALE GENOMIC DNA]</scope>
    <source>
        <strain evidence="1 2">CECT 8234</strain>
    </source>
</reference>
<gene>
    <name evidence="1" type="ORF">FHS16_005136</name>
</gene>
<dbReference type="RefSeq" id="WP_183569345.1">
    <property type="nucleotide sequence ID" value="NZ_CBCSLB010000020.1"/>
</dbReference>
<keyword evidence="2" id="KW-1185">Reference proteome</keyword>
<evidence type="ECO:0000313" key="2">
    <source>
        <dbReference type="Proteomes" id="UP000518605"/>
    </source>
</evidence>
<accession>A0A7W5CDT4</accession>